<evidence type="ECO:0000256" key="1">
    <source>
        <dbReference type="SAM" id="MobiDB-lite"/>
    </source>
</evidence>
<dbReference type="Proteomes" id="UP000694864">
    <property type="component" value="Chromosome 13"/>
</dbReference>
<keyword evidence="2" id="KW-1185">Reference proteome</keyword>
<dbReference type="RefSeq" id="XP_010455369.1">
    <property type="nucleotide sequence ID" value="XM_010457067.2"/>
</dbReference>
<gene>
    <name evidence="3" type="primary">LOC104736969</name>
</gene>
<dbReference type="GeneID" id="104736969"/>
<organism evidence="2 3">
    <name type="scientific">Camelina sativa</name>
    <name type="common">False flax</name>
    <name type="synonym">Myagrum sativum</name>
    <dbReference type="NCBI Taxonomy" id="90675"/>
    <lineage>
        <taxon>Eukaryota</taxon>
        <taxon>Viridiplantae</taxon>
        <taxon>Streptophyta</taxon>
        <taxon>Embryophyta</taxon>
        <taxon>Tracheophyta</taxon>
        <taxon>Spermatophyta</taxon>
        <taxon>Magnoliopsida</taxon>
        <taxon>eudicotyledons</taxon>
        <taxon>Gunneridae</taxon>
        <taxon>Pentapetalae</taxon>
        <taxon>rosids</taxon>
        <taxon>malvids</taxon>
        <taxon>Brassicales</taxon>
        <taxon>Brassicaceae</taxon>
        <taxon>Camelineae</taxon>
        <taxon>Camelina</taxon>
    </lineage>
</organism>
<sequence length="177" mass="19623">MRGCPELRKGSGEQVVEHQADKRGGQRHHLQIKQGGYHNEGGWEKPRKNVKRALDFQIQESSVGDFGPYGSRHQERSNGSVWGQKKQFNAVESSGFGGQRRSHMLNGDSLGQAPLFNLNHKGLVPVWPKPLYKAKQSVTEKGLQEEDIDEQVVSDSQVVSDIGGVTHNGSIKDLGER</sequence>
<evidence type="ECO:0000313" key="2">
    <source>
        <dbReference type="Proteomes" id="UP000694864"/>
    </source>
</evidence>
<feature type="region of interest" description="Disordered" evidence="1">
    <location>
        <begin position="1"/>
        <end position="45"/>
    </location>
</feature>
<feature type="compositionally biased region" description="Basic and acidic residues" evidence="1">
    <location>
        <begin position="1"/>
        <end position="24"/>
    </location>
</feature>
<proteinExistence type="predicted"/>
<reference evidence="2" key="1">
    <citation type="journal article" date="2014" name="Nat. Commun.">
        <title>The emerging biofuel crop Camelina sativa retains a highly undifferentiated hexaploid genome structure.</title>
        <authorList>
            <person name="Kagale S."/>
            <person name="Koh C."/>
            <person name="Nixon J."/>
            <person name="Bollina V."/>
            <person name="Clarke W.E."/>
            <person name="Tuteja R."/>
            <person name="Spillane C."/>
            <person name="Robinson S.J."/>
            <person name="Links M.G."/>
            <person name="Clarke C."/>
            <person name="Higgins E.E."/>
            <person name="Huebert T."/>
            <person name="Sharpe A.G."/>
            <person name="Parkin I.A."/>
        </authorList>
    </citation>
    <scope>NUCLEOTIDE SEQUENCE [LARGE SCALE GENOMIC DNA]</scope>
    <source>
        <strain evidence="2">cv. DH55</strain>
    </source>
</reference>
<feature type="region of interest" description="Disordered" evidence="1">
    <location>
        <begin position="63"/>
        <end position="84"/>
    </location>
</feature>
<evidence type="ECO:0000313" key="3">
    <source>
        <dbReference type="RefSeq" id="XP_010455369.1"/>
    </source>
</evidence>
<reference evidence="3" key="2">
    <citation type="submission" date="2025-08" db="UniProtKB">
        <authorList>
            <consortium name="RefSeq"/>
        </authorList>
    </citation>
    <scope>IDENTIFICATION</scope>
    <source>
        <tissue evidence="3">Leaf</tissue>
    </source>
</reference>
<protein>
    <submittedName>
        <fullName evidence="3">Uncharacterized protein LOC104736969</fullName>
    </submittedName>
</protein>
<name>A0ABM0VFF7_CAMSA</name>
<accession>A0ABM0VFF7</accession>